<gene>
    <name evidence="1" type="ORF">LPW39_05395</name>
</gene>
<comment type="caution">
    <text evidence="1">The sequence shown here is derived from an EMBL/GenBank/DDBJ whole genome shotgun (WGS) entry which is preliminary data.</text>
</comment>
<dbReference type="AlphaFoldDB" id="A0AAW4XTL7"/>
<accession>A0AAW4XTL7</accession>
<dbReference type="EMBL" id="JAJNCT010000005">
    <property type="protein sequence ID" value="MCD2164566.1"/>
    <property type="molecule type" value="Genomic_DNA"/>
</dbReference>
<protein>
    <submittedName>
        <fullName evidence="1">Uncharacterized protein</fullName>
    </submittedName>
</protein>
<proteinExistence type="predicted"/>
<evidence type="ECO:0000313" key="1">
    <source>
        <dbReference type="EMBL" id="MCD2164566.1"/>
    </source>
</evidence>
<keyword evidence="2" id="KW-1185">Reference proteome</keyword>
<dbReference type="RefSeq" id="WP_230771955.1">
    <property type="nucleotide sequence ID" value="NZ_JAJNCT010000005.1"/>
</dbReference>
<dbReference type="Proteomes" id="UP001199260">
    <property type="component" value="Unassembled WGS sequence"/>
</dbReference>
<organism evidence="1 2">
    <name type="scientific">Comamonas koreensis</name>
    <dbReference type="NCBI Taxonomy" id="160825"/>
    <lineage>
        <taxon>Bacteria</taxon>
        <taxon>Pseudomonadati</taxon>
        <taxon>Pseudomonadota</taxon>
        <taxon>Betaproteobacteria</taxon>
        <taxon>Burkholderiales</taxon>
        <taxon>Comamonadaceae</taxon>
        <taxon>Comamonas</taxon>
    </lineage>
</organism>
<evidence type="ECO:0000313" key="2">
    <source>
        <dbReference type="Proteomes" id="UP001199260"/>
    </source>
</evidence>
<name>A0AAW4XTL7_9BURK</name>
<sequence>MMPVSFYVESDVLALLEPIPCVLIAREDNALRLLQKMHRDIQELRSVLSHFPDVLYQPLEMHYAVSKAIAAVNEKLISDLTSNFGWGGVVYAAFLAAFRPMMPFADYLRIARNRAPQNQWLVDLALREIEGCSDPEVGGHQSLIRAIRATLPSYPGEHIHLREWPIGEELAQLNLEKDAIAAVYRKSGASEAISEIKSSPWSKLLMV</sequence>
<reference evidence="1 2" key="1">
    <citation type="submission" date="2021-11" db="EMBL/GenBank/DDBJ databases">
        <title>Genome sequence.</title>
        <authorList>
            <person name="Sun Q."/>
        </authorList>
    </citation>
    <scope>NUCLEOTIDE SEQUENCE [LARGE SCALE GENOMIC DNA]</scope>
    <source>
        <strain evidence="1 2">KCTC 12005</strain>
    </source>
</reference>